<dbReference type="OrthoDB" id="3363734at2759"/>
<feature type="compositionally biased region" description="Basic and acidic residues" evidence="1">
    <location>
        <begin position="181"/>
        <end position="203"/>
    </location>
</feature>
<sequence length="262" mass="28820">MDASKIIVTLETSTASHKTTLSTLTSRPSHLADYLKSLFRRNSDASSVYSRTSEYCDSPDTSFNSIFHHHLESSGLLPQSSTHMHIFLDRASASYEHILAFLRSPPSTIDYTTTLPHAIQLHTYSTARIEALVALRDEARYLGLDDLHKLCVEELRTRQPRTHTRGADSMSSTGSIRSTHTMRDRDSGERTLVSSERDGHGRDSLGSGSGSTKSARSRSSDVASLGPLSSPSPSLQQKLADRGRKDAQGVFSLRSRGTANWL</sequence>
<reference evidence="2 3" key="1">
    <citation type="submission" date="2019-02" db="EMBL/GenBank/DDBJ databases">
        <title>Genome sequencing of the rare red list fungi Dentipellis fragilis.</title>
        <authorList>
            <person name="Buettner E."/>
            <person name="Kellner H."/>
        </authorList>
    </citation>
    <scope>NUCLEOTIDE SEQUENCE [LARGE SCALE GENOMIC DNA]</scope>
    <source>
        <strain evidence="2 3">DSM 105465</strain>
    </source>
</reference>
<feature type="compositionally biased region" description="Polar residues" evidence="1">
    <location>
        <begin position="169"/>
        <end position="179"/>
    </location>
</feature>
<dbReference type="AlphaFoldDB" id="A0A4Y9Z3L6"/>
<proteinExistence type="predicted"/>
<evidence type="ECO:0000256" key="1">
    <source>
        <dbReference type="SAM" id="MobiDB-lite"/>
    </source>
</evidence>
<dbReference type="Proteomes" id="UP000298327">
    <property type="component" value="Unassembled WGS sequence"/>
</dbReference>
<organism evidence="2 3">
    <name type="scientific">Dentipellis fragilis</name>
    <dbReference type="NCBI Taxonomy" id="205917"/>
    <lineage>
        <taxon>Eukaryota</taxon>
        <taxon>Fungi</taxon>
        <taxon>Dikarya</taxon>
        <taxon>Basidiomycota</taxon>
        <taxon>Agaricomycotina</taxon>
        <taxon>Agaricomycetes</taxon>
        <taxon>Russulales</taxon>
        <taxon>Hericiaceae</taxon>
        <taxon>Dentipellis</taxon>
    </lineage>
</organism>
<gene>
    <name evidence="2" type="ORF">EVG20_g3484</name>
</gene>
<dbReference type="Gene3D" id="3.30.710.10">
    <property type="entry name" value="Potassium Channel Kv1.1, Chain A"/>
    <property type="match status" value="1"/>
</dbReference>
<comment type="caution">
    <text evidence="2">The sequence shown here is derived from an EMBL/GenBank/DDBJ whole genome shotgun (WGS) entry which is preliminary data.</text>
</comment>
<dbReference type="SUPFAM" id="SSF54695">
    <property type="entry name" value="POZ domain"/>
    <property type="match status" value="1"/>
</dbReference>
<keyword evidence="3" id="KW-1185">Reference proteome</keyword>
<name>A0A4Y9Z3L6_9AGAM</name>
<feature type="region of interest" description="Disordered" evidence="1">
    <location>
        <begin position="159"/>
        <end position="262"/>
    </location>
</feature>
<protein>
    <recommendedName>
        <fullName evidence="4">BTB domain-containing protein</fullName>
    </recommendedName>
</protein>
<evidence type="ECO:0000313" key="3">
    <source>
        <dbReference type="Proteomes" id="UP000298327"/>
    </source>
</evidence>
<feature type="compositionally biased region" description="Low complexity" evidence="1">
    <location>
        <begin position="224"/>
        <end position="235"/>
    </location>
</feature>
<evidence type="ECO:0008006" key="4">
    <source>
        <dbReference type="Google" id="ProtNLM"/>
    </source>
</evidence>
<dbReference type="EMBL" id="SEOQ01000157">
    <property type="protein sequence ID" value="TFY68630.1"/>
    <property type="molecule type" value="Genomic_DNA"/>
</dbReference>
<dbReference type="STRING" id="205917.A0A4Y9Z3L6"/>
<dbReference type="InterPro" id="IPR011333">
    <property type="entry name" value="SKP1/BTB/POZ_sf"/>
</dbReference>
<evidence type="ECO:0000313" key="2">
    <source>
        <dbReference type="EMBL" id="TFY68630.1"/>
    </source>
</evidence>
<accession>A0A4Y9Z3L6</accession>